<feature type="transmembrane region" description="Helical" evidence="7">
    <location>
        <begin position="201"/>
        <end position="222"/>
    </location>
</feature>
<evidence type="ECO:0000313" key="10">
    <source>
        <dbReference type="Proteomes" id="UP000466307"/>
    </source>
</evidence>
<dbReference type="InterPro" id="IPR050366">
    <property type="entry name" value="BP-dependent_transpt_permease"/>
</dbReference>
<feature type="transmembrane region" description="Helical" evidence="7">
    <location>
        <begin position="242"/>
        <end position="265"/>
    </location>
</feature>
<dbReference type="EMBL" id="JAADZU010000003">
    <property type="protein sequence ID" value="NDK88292.1"/>
    <property type="molecule type" value="Genomic_DNA"/>
</dbReference>
<keyword evidence="10" id="KW-1185">Reference proteome</keyword>
<evidence type="ECO:0000256" key="3">
    <source>
        <dbReference type="ARBA" id="ARBA00022475"/>
    </source>
</evidence>
<dbReference type="AlphaFoldDB" id="A0A7K3LJ51"/>
<dbReference type="PROSITE" id="PS50928">
    <property type="entry name" value="ABC_TM1"/>
    <property type="match status" value="1"/>
</dbReference>
<reference evidence="9 10" key="1">
    <citation type="submission" date="2020-01" db="EMBL/GenBank/DDBJ databases">
        <title>Investigation of new actinobacteria for the biodesulphurisation of diesel fuel.</title>
        <authorList>
            <person name="Athi Narayanan S.M."/>
        </authorList>
    </citation>
    <scope>NUCLEOTIDE SEQUENCE [LARGE SCALE GENOMIC DNA]</scope>
    <source>
        <strain evidence="9 10">213E</strain>
    </source>
</reference>
<dbReference type="PANTHER" id="PTHR43386:SF25">
    <property type="entry name" value="PEPTIDE ABC TRANSPORTER PERMEASE PROTEIN"/>
    <property type="match status" value="1"/>
</dbReference>
<organism evidence="9 10">
    <name type="scientific">Gordonia desulfuricans</name>
    <dbReference type="NCBI Taxonomy" id="89051"/>
    <lineage>
        <taxon>Bacteria</taxon>
        <taxon>Bacillati</taxon>
        <taxon>Actinomycetota</taxon>
        <taxon>Actinomycetes</taxon>
        <taxon>Mycobacteriales</taxon>
        <taxon>Gordoniaceae</taxon>
        <taxon>Gordonia</taxon>
    </lineage>
</organism>
<evidence type="ECO:0000256" key="5">
    <source>
        <dbReference type="ARBA" id="ARBA00022989"/>
    </source>
</evidence>
<dbReference type="GO" id="GO:0055085">
    <property type="term" value="P:transmembrane transport"/>
    <property type="evidence" value="ECO:0007669"/>
    <property type="project" value="InterPro"/>
</dbReference>
<dbReference type="InterPro" id="IPR035906">
    <property type="entry name" value="MetI-like_sf"/>
</dbReference>
<dbReference type="PANTHER" id="PTHR43386">
    <property type="entry name" value="OLIGOPEPTIDE TRANSPORT SYSTEM PERMEASE PROTEIN APPC"/>
    <property type="match status" value="1"/>
</dbReference>
<protein>
    <submittedName>
        <fullName evidence="9">ABC transporter permease subunit</fullName>
    </submittedName>
</protein>
<dbReference type="RefSeq" id="WP_157079535.1">
    <property type="nucleotide sequence ID" value="NZ_JAADZU010000003.1"/>
</dbReference>
<keyword evidence="6 7" id="KW-0472">Membrane</keyword>
<keyword evidence="4 7" id="KW-0812">Transmembrane</keyword>
<evidence type="ECO:0000256" key="2">
    <source>
        <dbReference type="ARBA" id="ARBA00022448"/>
    </source>
</evidence>
<dbReference type="Pfam" id="PF00528">
    <property type="entry name" value="BPD_transp_1"/>
    <property type="match status" value="1"/>
</dbReference>
<keyword evidence="2 7" id="KW-0813">Transport</keyword>
<proteinExistence type="inferred from homology"/>
<feature type="transmembrane region" description="Helical" evidence="7">
    <location>
        <begin position="140"/>
        <end position="171"/>
    </location>
</feature>
<keyword evidence="3" id="KW-1003">Cell membrane</keyword>
<name>A0A7K3LJ51_9ACTN</name>
<dbReference type="CDD" id="cd06261">
    <property type="entry name" value="TM_PBP2"/>
    <property type="match status" value="1"/>
</dbReference>
<evidence type="ECO:0000256" key="6">
    <source>
        <dbReference type="ARBA" id="ARBA00023136"/>
    </source>
</evidence>
<dbReference type="InterPro" id="IPR000515">
    <property type="entry name" value="MetI-like"/>
</dbReference>
<keyword evidence="5 7" id="KW-1133">Transmembrane helix</keyword>
<comment type="caution">
    <text evidence="9">The sequence shown here is derived from an EMBL/GenBank/DDBJ whole genome shotgun (WGS) entry which is preliminary data.</text>
</comment>
<evidence type="ECO:0000256" key="4">
    <source>
        <dbReference type="ARBA" id="ARBA00022692"/>
    </source>
</evidence>
<sequence>MRTPARRTPAIAPRVRAVLLVIPALVIVGIAVVGPWIAPHRVDEGVGIPYAPASSQAPAGTDHLGQDVWSHLLTGGWGLLLLATMIALLVTFLAAVIGTIAAVRPAVGDAIERCTDLLMLVPPVLAILLVMLSWPQSGAYGLVGIAVVIGTTYSARVFAAAAAGIAVSGYVEVAVASGERLWYLVFREVLPNLRHTVTTQLGLRFVEAMYLVSTAAFLQLPATLGRTNWAVMVRENGAGILLNPWAVVLPSIAIGVLAISVNLTIDALRPDDRRMRT</sequence>
<feature type="transmembrane region" description="Helical" evidence="7">
    <location>
        <begin position="115"/>
        <end position="134"/>
    </location>
</feature>
<feature type="domain" description="ABC transmembrane type-1" evidence="8">
    <location>
        <begin position="80"/>
        <end position="265"/>
    </location>
</feature>
<evidence type="ECO:0000256" key="1">
    <source>
        <dbReference type="ARBA" id="ARBA00004651"/>
    </source>
</evidence>
<dbReference type="GO" id="GO:0005886">
    <property type="term" value="C:plasma membrane"/>
    <property type="evidence" value="ECO:0007669"/>
    <property type="project" value="UniProtKB-SubCell"/>
</dbReference>
<feature type="transmembrane region" description="Helical" evidence="7">
    <location>
        <begin position="15"/>
        <end position="38"/>
    </location>
</feature>
<dbReference type="Proteomes" id="UP000466307">
    <property type="component" value="Unassembled WGS sequence"/>
</dbReference>
<feature type="transmembrane region" description="Helical" evidence="7">
    <location>
        <begin position="77"/>
        <end position="103"/>
    </location>
</feature>
<evidence type="ECO:0000256" key="7">
    <source>
        <dbReference type="RuleBase" id="RU363032"/>
    </source>
</evidence>
<gene>
    <name evidence="9" type="ORF">GYA93_01640</name>
</gene>
<dbReference type="Gene3D" id="1.10.3720.10">
    <property type="entry name" value="MetI-like"/>
    <property type="match status" value="1"/>
</dbReference>
<evidence type="ECO:0000259" key="8">
    <source>
        <dbReference type="PROSITE" id="PS50928"/>
    </source>
</evidence>
<dbReference type="SUPFAM" id="SSF161098">
    <property type="entry name" value="MetI-like"/>
    <property type="match status" value="1"/>
</dbReference>
<evidence type="ECO:0000313" key="9">
    <source>
        <dbReference type="EMBL" id="NDK88292.1"/>
    </source>
</evidence>
<comment type="similarity">
    <text evidence="7">Belongs to the binding-protein-dependent transport system permease family.</text>
</comment>
<accession>A0A7K3LJ51</accession>
<comment type="subcellular location">
    <subcellularLocation>
        <location evidence="1 7">Cell membrane</location>
        <topology evidence="1 7">Multi-pass membrane protein</topology>
    </subcellularLocation>
</comment>